<dbReference type="SMART" id="SM00342">
    <property type="entry name" value="HTH_ARAC"/>
    <property type="match status" value="1"/>
</dbReference>
<reference evidence="4 5" key="1">
    <citation type="submission" date="2020-08" db="EMBL/GenBank/DDBJ databases">
        <title>Genomic Encyclopedia of Type Strains, Phase III (KMG-III): the genomes of soil and plant-associated and newly described type strains.</title>
        <authorList>
            <person name="Whitman W."/>
        </authorList>
    </citation>
    <scope>NUCLEOTIDE SEQUENCE [LARGE SCALE GENOMIC DNA]</scope>
    <source>
        <strain evidence="4 5">CECT 8234</strain>
    </source>
</reference>
<dbReference type="AlphaFoldDB" id="A0A7W5CCN6"/>
<keyword evidence="1" id="KW-0805">Transcription regulation</keyword>
<dbReference type="EMBL" id="JACHXW010000022">
    <property type="protein sequence ID" value="MBB3155167.1"/>
    <property type="molecule type" value="Genomic_DNA"/>
</dbReference>
<proteinExistence type="predicted"/>
<dbReference type="Pfam" id="PF06719">
    <property type="entry name" value="AraC_N"/>
    <property type="match status" value="1"/>
</dbReference>
<dbReference type="Pfam" id="PF12833">
    <property type="entry name" value="HTH_18"/>
    <property type="match status" value="1"/>
</dbReference>
<evidence type="ECO:0000259" key="3">
    <source>
        <dbReference type="PROSITE" id="PS01124"/>
    </source>
</evidence>
<dbReference type="PROSITE" id="PS01124">
    <property type="entry name" value="HTH_ARAC_FAMILY_2"/>
    <property type="match status" value="1"/>
</dbReference>
<dbReference type="GO" id="GO:0043565">
    <property type="term" value="F:sequence-specific DNA binding"/>
    <property type="evidence" value="ECO:0007669"/>
    <property type="project" value="InterPro"/>
</dbReference>
<protein>
    <submittedName>
        <fullName evidence="4">AraC-like DNA-binding protein</fullName>
    </submittedName>
</protein>
<keyword evidence="4" id="KW-0238">DNA-binding</keyword>
<name>A0A7W5CCN6_9BACL</name>
<sequence>MMLHTAHQNDGMLEKQAELAFLMGKHVREDGIHETKIPKLKFIRNAQPTVPIHLVHQPALCIIAQGKKIVMLGEESYSYDPSDYLVISVDLPLSGQVIEASPEAPYLCLLLELDLSLVLDVMKESELSMTKSKESLRGLYISKTGETLLDAVVRLVRLLDSPQDMKVLAPMVAREIMYRILNGSQGELLKQIAMTGSNTNRVAAVIQQLKKDYDKPLRIEELAAFANMSSASLHRHFREVTAMSPLQYQKQIRLQEARRLLLSESADAAEVGFRVGYESPSQFSREYSRQFGLPPISDMKRLRLLPSQQSV</sequence>
<dbReference type="GO" id="GO:0003700">
    <property type="term" value="F:DNA-binding transcription factor activity"/>
    <property type="evidence" value="ECO:0007669"/>
    <property type="project" value="InterPro"/>
</dbReference>
<evidence type="ECO:0000313" key="4">
    <source>
        <dbReference type="EMBL" id="MBB3155167.1"/>
    </source>
</evidence>
<gene>
    <name evidence="4" type="ORF">FHS16_005275</name>
</gene>
<evidence type="ECO:0000256" key="2">
    <source>
        <dbReference type="ARBA" id="ARBA00023163"/>
    </source>
</evidence>
<dbReference type="PANTHER" id="PTHR43436:SF1">
    <property type="entry name" value="TRANSCRIPTIONAL REGULATORY PROTEIN"/>
    <property type="match status" value="1"/>
</dbReference>
<dbReference type="InterPro" id="IPR018060">
    <property type="entry name" value="HTH_AraC"/>
</dbReference>
<accession>A0A7W5CCN6</accession>
<comment type="caution">
    <text evidence="4">The sequence shown here is derived from an EMBL/GenBank/DDBJ whole genome shotgun (WGS) entry which is preliminary data.</text>
</comment>
<dbReference type="InterPro" id="IPR009057">
    <property type="entry name" value="Homeodomain-like_sf"/>
</dbReference>
<keyword evidence="2" id="KW-0804">Transcription</keyword>
<organism evidence="4 5">
    <name type="scientific">Paenibacillus endophyticus</name>
    <dbReference type="NCBI Taxonomy" id="1294268"/>
    <lineage>
        <taxon>Bacteria</taxon>
        <taxon>Bacillati</taxon>
        <taxon>Bacillota</taxon>
        <taxon>Bacilli</taxon>
        <taxon>Bacillales</taxon>
        <taxon>Paenibacillaceae</taxon>
        <taxon>Paenibacillus</taxon>
    </lineage>
</organism>
<evidence type="ECO:0000256" key="1">
    <source>
        <dbReference type="ARBA" id="ARBA00023015"/>
    </source>
</evidence>
<dbReference type="RefSeq" id="WP_246431968.1">
    <property type="nucleotide sequence ID" value="NZ_CBCSLB010000022.1"/>
</dbReference>
<feature type="domain" description="HTH araC/xylS-type" evidence="3">
    <location>
        <begin position="203"/>
        <end position="301"/>
    </location>
</feature>
<dbReference type="Gene3D" id="1.10.10.60">
    <property type="entry name" value="Homeodomain-like"/>
    <property type="match status" value="2"/>
</dbReference>
<keyword evidence="5" id="KW-1185">Reference proteome</keyword>
<evidence type="ECO:0000313" key="5">
    <source>
        <dbReference type="Proteomes" id="UP000518605"/>
    </source>
</evidence>
<dbReference type="InterPro" id="IPR009594">
    <property type="entry name" value="Tscrpt_reg_HTH_AraC_N"/>
</dbReference>
<dbReference type="PANTHER" id="PTHR43436">
    <property type="entry name" value="ARAC-FAMILY TRANSCRIPTIONAL REGULATOR"/>
    <property type="match status" value="1"/>
</dbReference>
<dbReference type="Proteomes" id="UP000518605">
    <property type="component" value="Unassembled WGS sequence"/>
</dbReference>
<dbReference type="SUPFAM" id="SSF46689">
    <property type="entry name" value="Homeodomain-like"/>
    <property type="match status" value="2"/>
</dbReference>